<reference evidence="1 2" key="1">
    <citation type="submission" date="2020-09" db="EMBL/GenBank/DDBJ databases">
        <title>Characterization and genome sequencing of Ruminiclostridium sp. nov. MA18.</title>
        <authorList>
            <person name="Rettenmaier R."/>
            <person name="Kowollik M.-L."/>
            <person name="Liebl W."/>
            <person name="Zverlov V."/>
        </authorList>
    </citation>
    <scope>NUCLEOTIDE SEQUENCE [LARGE SCALE GENOMIC DNA]</scope>
    <source>
        <strain evidence="1 2">MA18</strain>
    </source>
</reference>
<organism evidence="1 2">
    <name type="scientific">Ruminiclostridium herbifermentans</name>
    <dbReference type="NCBI Taxonomy" id="2488810"/>
    <lineage>
        <taxon>Bacteria</taxon>
        <taxon>Bacillati</taxon>
        <taxon>Bacillota</taxon>
        <taxon>Clostridia</taxon>
        <taxon>Eubacteriales</taxon>
        <taxon>Oscillospiraceae</taxon>
        <taxon>Ruminiclostridium</taxon>
    </lineage>
</organism>
<protein>
    <submittedName>
        <fullName evidence="1">Uncharacterized protein</fullName>
    </submittedName>
</protein>
<dbReference type="Gene3D" id="3.20.80.10">
    <property type="entry name" value="Regulatory factor, effector binding domain"/>
    <property type="match status" value="1"/>
</dbReference>
<accession>A0A7H1VJ90</accession>
<keyword evidence="2" id="KW-1185">Reference proteome</keyword>
<dbReference type="InterPro" id="IPR011256">
    <property type="entry name" value="Reg_factor_effector_dom_sf"/>
</dbReference>
<proteinExistence type="predicted"/>
<evidence type="ECO:0000313" key="1">
    <source>
        <dbReference type="EMBL" id="QNU65452.1"/>
    </source>
</evidence>
<dbReference type="RefSeq" id="WP_190530265.1">
    <property type="nucleotide sequence ID" value="NZ_CP061336.1"/>
</dbReference>
<dbReference type="Proteomes" id="UP000306409">
    <property type="component" value="Chromosome"/>
</dbReference>
<name>A0A7H1VJ90_9FIRM</name>
<evidence type="ECO:0000313" key="2">
    <source>
        <dbReference type="Proteomes" id="UP000306409"/>
    </source>
</evidence>
<dbReference type="AlphaFoldDB" id="A0A7H1VJ90"/>
<dbReference type="EMBL" id="CP061336">
    <property type="protein sequence ID" value="QNU65452.1"/>
    <property type="molecule type" value="Genomic_DNA"/>
</dbReference>
<dbReference type="KEGG" id="rher:EHE19_010965"/>
<sequence length="97" mass="11099">MPKIYLVGKEKKFTIEVHNKGDNSISNFWDKCLADGTFYVLEKQQEYVYQPAYVGTCIYMDMGYGNFSYVCGMLFKEGVTVPEGYAVYEIGDEKIGM</sequence>
<gene>
    <name evidence="1" type="ORF">EHE19_010965</name>
</gene>